<protein>
    <submittedName>
        <fullName evidence="7">Efflux RND transporter periplasmic adaptor subunit</fullName>
    </submittedName>
</protein>
<gene>
    <name evidence="7" type="ORF">ACFQ4B_03480</name>
</gene>
<dbReference type="SUPFAM" id="SSF111369">
    <property type="entry name" value="HlyD-like secretion proteins"/>
    <property type="match status" value="2"/>
</dbReference>
<dbReference type="Gene3D" id="2.40.30.170">
    <property type="match status" value="1"/>
</dbReference>
<evidence type="ECO:0000259" key="4">
    <source>
        <dbReference type="Pfam" id="PF25954"/>
    </source>
</evidence>
<feature type="chain" id="PRO_5047187123" evidence="3">
    <location>
        <begin position="33"/>
        <end position="422"/>
    </location>
</feature>
<evidence type="ECO:0000313" key="8">
    <source>
        <dbReference type="Proteomes" id="UP001597180"/>
    </source>
</evidence>
<proteinExistence type="inferred from homology"/>
<feature type="coiled-coil region" evidence="2">
    <location>
        <begin position="111"/>
        <end position="194"/>
    </location>
</feature>
<feature type="domain" description="CusB-like beta-barrel" evidence="4">
    <location>
        <begin position="267"/>
        <end position="341"/>
    </location>
</feature>
<dbReference type="InterPro" id="IPR058647">
    <property type="entry name" value="BSH_CzcB-like"/>
</dbReference>
<dbReference type="Proteomes" id="UP001597180">
    <property type="component" value="Unassembled WGS sequence"/>
</dbReference>
<reference evidence="8" key="1">
    <citation type="journal article" date="2019" name="Int. J. Syst. Evol. Microbiol.">
        <title>The Global Catalogue of Microorganisms (GCM) 10K type strain sequencing project: providing services to taxonomists for standard genome sequencing and annotation.</title>
        <authorList>
            <consortium name="The Broad Institute Genomics Platform"/>
            <consortium name="The Broad Institute Genome Sequencing Center for Infectious Disease"/>
            <person name="Wu L."/>
            <person name="Ma J."/>
        </authorList>
    </citation>
    <scope>NUCLEOTIDE SEQUENCE [LARGE SCALE GENOMIC DNA]</scope>
    <source>
        <strain evidence="8">CCUG 53270</strain>
    </source>
</reference>
<keyword evidence="2" id="KW-0175">Coiled coil</keyword>
<evidence type="ECO:0000259" key="5">
    <source>
        <dbReference type="Pfam" id="PF25973"/>
    </source>
</evidence>
<keyword evidence="8" id="KW-1185">Reference proteome</keyword>
<evidence type="ECO:0000256" key="3">
    <source>
        <dbReference type="SAM" id="SignalP"/>
    </source>
</evidence>
<dbReference type="PANTHER" id="PTHR30469:SF15">
    <property type="entry name" value="HLYD FAMILY OF SECRETION PROTEINS"/>
    <property type="match status" value="1"/>
</dbReference>
<feature type="domain" description="YknX-like C-terminal permuted SH3-like" evidence="6">
    <location>
        <begin position="346"/>
        <end position="411"/>
    </location>
</feature>
<evidence type="ECO:0000256" key="1">
    <source>
        <dbReference type="ARBA" id="ARBA00009477"/>
    </source>
</evidence>
<sequence length="422" mass="45684">MKKASRGRKGKKRAVLLLMFIAAVIATSGCSAGAGPATVQLEPRPVKTELIKKQTIGAPIEQVAEVKAGTTLDVVAKANGEVMNVLKKRGDYVEKGDVLFVIDSKEAEISKRKSEVALQNAQEALKKAKDDKAINHQSLQDEVTRAQTALQNAQQDYNKLRNDFDSGVITQHEVDQAKQAVDNAAMNLQSAQNKLNANDNSNSLASYETQLQTAQLTLDEAAMSLENYSVEAPGSGVLTDFNVVAGQVVSSSSGKIGQVQQIDPIKVTAELSENNVQLVRGKQELVYYDPDTPSVKGTAKISYLAPIMSAATKTYSLELEIPNTNRQLQPGKRFMVQLTTEAEEQVIAVPTLSVIREDSDAYVFVQQGNQYQKRKVSLGRINGEYQEVLTGVKDGEQLVVTGQHTLKDGQQAEPAAPATNAK</sequence>
<evidence type="ECO:0000256" key="2">
    <source>
        <dbReference type="SAM" id="Coils"/>
    </source>
</evidence>
<dbReference type="InterPro" id="IPR006143">
    <property type="entry name" value="RND_pump_MFP"/>
</dbReference>
<dbReference type="Gene3D" id="1.10.287.470">
    <property type="entry name" value="Helix hairpin bin"/>
    <property type="match status" value="2"/>
</dbReference>
<keyword evidence="3" id="KW-0732">Signal</keyword>
<dbReference type="Pfam" id="PF25973">
    <property type="entry name" value="BSH_CzcB"/>
    <property type="match status" value="1"/>
</dbReference>
<dbReference type="Gene3D" id="2.40.420.20">
    <property type="match status" value="1"/>
</dbReference>
<feature type="domain" description="CzcB-like barrel-sandwich hybrid" evidence="5">
    <location>
        <begin position="71"/>
        <end position="252"/>
    </location>
</feature>
<dbReference type="InterPro" id="IPR058792">
    <property type="entry name" value="Beta-barrel_RND_2"/>
</dbReference>
<evidence type="ECO:0000259" key="6">
    <source>
        <dbReference type="Pfam" id="PF25989"/>
    </source>
</evidence>
<dbReference type="NCBIfam" id="TIGR01730">
    <property type="entry name" value="RND_mfp"/>
    <property type="match status" value="1"/>
</dbReference>
<comment type="caution">
    <text evidence="7">The sequence shown here is derived from an EMBL/GenBank/DDBJ whole genome shotgun (WGS) entry which is preliminary data.</text>
</comment>
<dbReference type="Gene3D" id="2.40.50.100">
    <property type="match status" value="2"/>
</dbReference>
<evidence type="ECO:0000313" key="7">
    <source>
        <dbReference type="EMBL" id="MFD1219172.1"/>
    </source>
</evidence>
<dbReference type="RefSeq" id="WP_345591616.1">
    <property type="nucleotide sequence ID" value="NZ_BAABJG010000027.1"/>
</dbReference>
<accession>A0ABW3UFI4</accession>
<dbReference type="PROSITE" id="PS51257">
    <property type="entry name" value="PROKAR_LIPOPROTEIN"/>
    <property type="match status" value="1"/>
</dbReference>
<comment type="similarity">
    <text evidence="1">Belongs to the membrane fusion protein (MFP) (TC 8.A.1) family.</text>
</comment>
<dbReference type="PANTHER" id="PTHR30469">
    <property type="entry name" value="MULTIDRUG RESISTANCE PROTEIN MDTA"/>
    <property type="match status" value="1"/>
</dbReference>
<dbReference type="Pfam" id="PF25954">
    <property type="entry name" value="Beta-barrel_RND_2"/>
    <property type="match status" value="1"/>
</dbReference>
<dbReference type="Pfam" id="PF25989">
    <property type="entry name" value="YknX_C"/>
    <property type="match status" value="1"/>
</dbReference>
<dbReference type="EMBL" id="JBHTLU010000007">
    <property type="protein sequence ID" value="MFD1219172.1"/>
    <property type="molecule type" value="Genomic_DNA"/>
</dbReference>
<organism evidence="7 8">
    <name type="scientific">Paenibacillus vulneris</name>
    <dbReference type="NCBI Taxonomy" id="1133364"/>
    <lineage>
        <taxon>Bacteria</taxon>
        <taxon>Bacillati</taxon>
        <taxon>Bacillota</taxon>
        <taxon>Bacilli</taxon>
        <taxon>Bacillales</taxon>
        <taxon>Paenibacillaceae</taxon>
        <taxon>Paenibacillus</taxon>
    </lineage>
</organism>
<feature type="signal peptide" evidence="3">
    <location>
        <begin position="1"/>
        <end position="32"/>
    </location>
</feature>
<name>A0ABW3UFI4_9BACL</name>
<dbReference type="InterPro" id="IPR058637">
    <property type="entry name" value="YknX-like_C"/>
</dbReference>